<evidence type="ECO:0000313" key="2">
    <source>
        <dbReference type="Proteomes" id="UP000299102"/>
    </source>
</evidence>
<reference evidence="1 2" key="1">
    <citation type="journal article" date="2019" name="Commun. Biol.">
        <title>The bagworm genome reveals a unique fibroin gene that provides high tensile strength.</title>
        <authorList>
            <person name="Kono N."/>
            <person name="Nakamura H."/>
            <person name="Ohtoshi R."/>
            <person name="Tomita M."/>
            <person name="Numata K."/>
            <person name="Arakawa K."/>
        </authorList>
    </citation>
    <scope>NUCLEOTIDE SEQUENCE [LARGE SCALE GENOMIC DNA]</scope>
</reference>
<comment type="caution">
    <text evidence="1">The sequence shown here is derived from an EMBL/GenBank/DDBJ whole genome shotgun (WGS) entry which is preliminary data.</text>
</comment>
<dbReference type="AlphaFoldDB" id="A0A4C1TEW8"/>
<accession>A0A4C1TEW8</accession>
<dbReference type="EMBL" id="BGZK01000049">
    <property type="protein sequence ID" value="GBP12120.1"/>
    <property type="molecule type" value="Genomic_DNA"/>
</dbReference>
<proteinExistence type="predicted"/>
<sequence length="184" mass="19405">MVKWWVADPEKALHRPEAVRSAGKRRSATTRVALMGALRIPGAMRAHDGRDAGSLHAGGALSRTYRRDNGISNYLCARPLDAQTTLEADPLVDAPNVRTVQMQRPTGLSSNDDNDALQIRIEVDQCGGCTKRASPSAMGCFPSSSSPPFAVTPTRRAAAAAVAAAAAAYLPPSPRVLPAPDPPI</sequence>
<organism evidence="1 2">
    <name type="scientific">Eumeta variegata</name>
    <name type="common">Bagworm moth</name>
    <name type="synonym">Eumeta japonica</name>
    <dbReference type="NCBI Taxonomy" id="151549"/>
    <lineage>
        <taxon>Eukaryota</taxon>
        <taxon>Metazoa</taxon>
        <taxon>Ecdysozoa</taxon>
        <taxon>Arthropoda</taxon>
        <taxon>Hexapoda</taxon>
        <taxon>Insecta</taxon>
        <taxon>Pterygota</taxon>
        <taxon>Neoptera</taxon>
        <taxon>Endopterygota</taxon>
        <taxon>Lepidoptera</taxon>
        <taxon>Glossata</taxon>
        <taxon>Ditrysia</taxon>
        <taxon>Tineoidea</taxon>
        <taxon>Psychidae</taxon>
        <taxon>Oiketicinae</taxon>
        <taxon>Eumeta</taxon>
    </lineage>
</organism>
<protein>
    <submittedName>
        <fullName evidence="1">Uncharacterized protein</fullName>
    </submittedName>
</protein>
<evidence type="ECO:0000313" key="1">
    <source>
        <dbReference type="EMBL" id="GBP12120.1"/>
    </source>
</evidence>
<keyword evidence="2" id="KW-1185">Reference proteome</keyword>
<name>A0A4C1TEW8_EUMVA</name>
<gene>
    <name evidence="1" type="ORF">EVAR_5941_1</name>
</gene>
<dbReference type="Proteomes" id="UP000299102">
    <property type="component" value="Unassembled WGS sequence"/>
</dbReference>